<protein>
    <submittedName>
        <fullName evidence="1">Uncharacterized protein</fullName>
    </submittedName>
</protein>
<name>A0A1I2BYE4_9FIRM</name>
<dbReference type="AlphaFoldDB" id="A0A1I2BYE4"/>
<accession>A0A1I2BYE4</accession>
<dbReference type="EMBL" id="FONL01000010">
    <property type="protein sequence ID" value="SFE61151.1"/>
    <property type="molecule type" value="Genomic_DNA"/>
</dbReference>
<evidence type="ECO:0000313" key="1">
    <source>
        <dbReference type="EMBL" id="SFE61151.1"/>
    </source>
</evidence>
<proteinExistence type="predicted"/>
<gene>
    <name evidence="1" type="ORF">SAMN05216245_11056</name>
</gene>
<organism evidence="1 2">
    <name type="scientific">Succiniclasticum ruminis DSM 9236</name>
    <dbReference type="NCBI Taxonomy" id="1123323"/>
    <lineage>
        <taxon>Bacteria</taxon>
        <taxon>Bacillati</taxon>
        <taxon>Bacillota</taxon>
        <taxon>Negativicutes</taxon>
        <taxon>Acidaminococcales</taxon>
        <taxon>Acidaminococcaceae</taxon>
        <taxon>Succiniclasticum</taxon>
    </lineage>
</organism>
<dbReference type="OrthoDB" id="1707312at2"/>
<sequence length="64" mass="6973">MNGNLKITIAKTPPADSIINMKPVCLREKVLRWLFGVEQKILVLAPADEVEQVEIVKGGTQDGG</sequence>
<dbReference type="RefSeq" id="WP_093913715.1">
    <property type="nucleotide sequence ID" value="NZ_FONL01000010.1"/>
</dbReference>
<reference evidence="1 2" key="1">
    <citation type="submission" date="2016-10" db="EMBL/GenBank/DDBJ databases">
        <authorList>
            <person name="de Groot N.N."/>
        </authorList>
    </citation>
    <scope>NUCLEOTIDE SEQUENCE [LARGE SCALE GENOMIC DNA]</scope>
    <source>
        <strain evidence="1 2">DSM 9236</strain>
    </source>
</reference>
<keyword evidence="2" id="KW-1185">Reference proteome</keyword>
<dbReference type="Proteomes" id="UP000198896">
    <property type="component" value="Unassembled WGS sequence"/>
</dbReference>
<evidence type="ECO:0000313" key="2">
    <source>
        <dbReference type="Proteomes" id="UP000198896"/>
    </source>
</evidence>
<dbReference type="STRING" id="1123323.SAMN05216245_11056"/>